<organism evidence="1 2">
    <name type="scientific">Parascaris equorum</name>
    <name type="common">Equine roundworm</name>
    <dbReference type="NCBI Taxonomy" id="6256"/>
    <lineage>
        <taxon>Eukaryota</taxon>
        <taxon>Metazoa</taxon>
        <taxon>Ecdysozoa</taxon>
        <taxon>Nematoda</taxon>
        <taxon>Chromadorea</taxon>
        <taxon>Rhabditida</taxon>
        <taxon>Spirurina</taxon>
        <taxon>Ascaridomorpha</taxon>
        <taxon>Ascaridoidea</taxon>
        <taxon>Ascarididae</taxon>
        <taxon>Parascaris</taxon>
    </lineage>
</organism>
<dbReference type="AlphaFoldDB" id="A0A914RK01"/>
<protein>
    <submittedName>
        <fullName evidence="2">Uncharacterized protein</fullName>
    </submittedName>
</protein>
<dbReference type="WBParaSite" id="PEQ_0000679201-mRNA-1">
    <property type="protein sequence ID" value="PEQ_0000679201-mRNA-1"/>
    <property type="gene ID" value="PEQ_0000679201"/>
</dbReference>
<name>A0A914RK01_PAREQ</name>
<dbReference type="Proteomes" id="UP000887564">
    <property type="component" value="Unplaced"/>
</dbReference>
<sequence>MFAGIEEYLFKVPGVSQYVEVSTAQPIRYAMSRKRAASSPLRLNEDEICSAYLYDAEEGERMYDICGSNLCDTCPEGVYDDGDEVEVISKQNENSTVENGVGYSFQGSIEETYRILEKKVDNMDEDYVEACKVIRSVEQPFFRDNR</sequence>
<evidence type="ECO:0000313" key="2">
    <source>
        <dbReference type="WBParaSite" id="PEQ_0000679201-mRNA-1"/>
    </source>
</evidence>
<reference evidence="2" key="1">
    <citation type="submission" date="2022-11" db="UniProtKB">
        <authorList>
            <consortium name="WormBaseParasite"/>
        </authorList>
    </citation>
    <scope>IDENTIFICATION</scope>
</reference>
<accession>A0A914RK01</accession>
<evidence type="ECO:0000313" key="1">
    <source>
        <dbReference type="Proteomes" id="UP000887564"/>
    </source>
</evidence>
<keyword evidence="1" id="KW-1185">Reference proteome</keyword>
<proteinExistence type="predicted"/>